<dbReference type="InterPro" id="IPR018163">
    <property type="entry name" value="Thr/Ala-tRNA-synth_IIc_edit"/>
</dbReference>
<dbReference type="GeneID" id="28831962"/>
<gene>
    <name evidence="1" type="ORF">LY89DRAFT_778753</name>
</gene>
<dbReference type="PANTHER" id="PTHR43462:SF2">
    <property type="entry name" value="THREONYL AND ALANYL TRNA SYNTHETASE SECOND ADDITIONAL DOMAIN-CONTAINING PROTEIN"/>
    <property type="match status" value="1"/>
</dbReference>
<dbReference type="KEGG" id="psco:LY89DRAFT_778753"/>
<organism evidence="1 2">
    <name type="scientific">Mollisia scopiformis</name>
    <name type="common">Conifer needle endophyte fungus</name>
    <name type="synonym">Phialocephala scopiformis</name>
    <dbReference type="NCBI Taxonomy" id="149040"/>
    <lineage>
        <taxon>Eukaryota</taxon>
        <taxon>Fungi</taxon>
        <taxon>Dikarya</taxon>
        <taxon>Ascomycota</taxon>
        <taxon>Pezizomycotina</taxon>
        <taxon>Leotiomycetes</taxon>
        <taxon>Helotiales</taxon>
        <taxon>Mollisiaceae</taxon>
        <taxon>Mollisia</taxon>
    </lineage>
</organism>
<evidence type="ECO:0000313" key="2">
    <source>
        <dbReference type="Proteomes" id="UP000070700"/>
    </source>
</evidence>
<dbReference type="Proteomes" id="UP000070700">
    <property type="component" value="Unassembled WGS sequence"/>
</dbReference>
<evidence type="ECO:0000313" key="1">
    <source>
        <dbReference type="EMBL" id="KUJ21137.1"/>
    </source>
</evidence>
<protein>
    <recommendedName>
        <fullName evidence="3">Alanyl-tRNA synthetase</fullName>
    </recommendedName>
</protein>
<dbReference type="AlphaFoldDB" id="A0A194XMY5"/>
<dbReference type="RefSeq" id="XP_018075492.1">
    <property type="nucleotide sequence ID" value="XM_018222236.1"/>
</dbReference>
<dbReference type="EMBL" id="KQ947408">
    <property type="protein sequence ID" value="KUJ21137.1"/>
    <property type="molecule type" value="Genomic_DNA"/>
</dbReference>
<dbReference type="PANTHER" id="PTHR43462">
    <property type="entry name" value="ALANYL-TRNA EDITING PROTEIN"/>
    <property type="match status" value="1"/>
</dbReference>
<keyword evidence="2" id="KW-1185">Reference proteome</keyword>
<dbReference type="SUPFAM" id="SSF55186">
    <property type="entry name" value="ThrRS/AlaRS common domain"/>
    <property type="match status" value="1"/>
</dbReference>
<dbReference type="STRING" id="149040.A0A194XMY5"/>
<dbReference type="GO" id="GO:0000166">
    <property type="term" value="F:nucleotide binding"/>
    <property type="evidence" value="ECO:0007669"/>
    <property type="project" value="InterPro"/>
</dbReference>
<name>A0A194XMY5_MOLSC</name>
<dbReference type="InParanoid" id="A0A194XMY5"/>
<dbReference type="OrthoDB" id="288942at2759"/>
<dbReference type="InterPro" id="IPR051335">
    <property type="entry name" value="Alanyl-tRNA_Editing_Enzymes"/>
</dbReference>
<evidence type="ECO:0008006" key="3">
    <source>
        <dbReference type="Google" id="ProtNLM"/>
    </source>
</evidence>
<reference evidence="1 2" key="1">
    <citation type="submission" date="2015-10" db="EMBL/GenBank/DDBJ databases">
        <title>Full genome of DAOMC 229536 Phialocephala scopiformis, a fungal endophyte of spruce producing the potent anti-insectan compound rugulosin.</title>
        <authorList>
            <consortium name="DOE Joint Genome Institute"/>
            <person name="Walker A.K."/>
            <person name="Frasz S.L."/>
            <person name="Seifert K.A."/>
            <person name="Miller J.D."/>
            <person name="Mondo S.J."/>
            <person name="Labutti K."/>
            <person name="Lipzen A."/>
            <person name="Dockter R."/>
            <person name="Kennedy M."/>
            <person name="Grigoriev I.V."/>
            <person name="Spatafora J.W."/>
        </authorList>
    </citation>
    <scope>NUCLEOTIDE SEQUENCE [LARGE SCALE GENOMIC DNA]</scope>
    <source>
        <strain evidence="1 2">CBS 120377</strain>
    </source>
</reference>
<accession>A0A194XMY5</accession>
<proteinExistence type="predicted"/>
<sequence length="309" mass="35012">MPPHPLDDDVQLNFTYPLYKHETNAWLSSTEAFVRGVFACGKGADKKVQARVKAIFGYTPEDGYLVICDRTLFCPTGEQLCDLGLIHSHYSTPEEGPNTVFTVQDVRKKLTDEVYDHFGLYEPGVVYHLGTFEPSHVPFRVHQAVMQQIDPERRLLHSRTHAAGHLIAVAVQRLHLRGALSGDLTFNGVDRSPNLVVELGGMLDRKHRQAKRDIQREINEIISKNVRLETRRWNWQEALERGVRLPPKSETTIELMRVITLEGNEGLYLCGAPFVANTGVVGRVQIKKLTVHKKEEVTRIEYSISQNAP</sequence>
<dbReference type="Gene3D" id="3.30.980.10">
    <property type="entry name" value="Threonyl-trna Synthetase, Chain A, domain 2"/>
    <property type="match status" value="1"/>
</dbReference>